<sequence length="565" mass="60295">MLRSKIGNIFGVMLLFLNLFVALPAIAETYTPQDSGSIYDDLTGDYGILGIASQFHIFAKEKTTINAHTNGNVATKELDANNNFGTDIITGDLQLEINYVQATDSLIGSSFTSGNSNRVNKFVVGSSISTGIENDRAVVNGSRIDHLSASELYQDRPGNTYIDFDTEFAKLEGASESLMSITPAKTYLSSDFPDMNNRTIDVTGMGSSDVVIINVDASVLSMNTPLNIVNSENKILVMNVINAPTDFTIQSQIHYNNRANHETEDFSDANISWNFPSNVTNLAINAPFQGTIIAPRADVTANQNMDGTIIGKNVTLNAATNRWDPNEIFLADNPDNSGSSDSSTDTTSSDSSTDTTSSDSSTDTTSSDSSTDTTSSDSSTDTTSSDSSTDTTSSDSSTDTTSSDSSTDTTSSDSSTDTTSSDSSTDTTSSDGSTNPTSGDSSSNPTNGNSDTDTPTPFHIDPSMSGEDTNQVYPNNNDKTNQSNGMNSTIPQQGKGTDLDRNEFNSSTNETTNVTDESRSMDFQDQDSQVLPKTNSASNKWLAIVGGMIIVLVVIVGFMRRKKHK</sequence>
<feature type="region of interest" description="Disordered" evidence="5">
    <location>
        <begin position="327"/>
        <end position="531"/>
    </location>
</feature>
<keyword evidence="4" id="KW-0572">Peptidoglycan-anchor</keyword>
<dbReference type="Pfam" id="PF20597">
    <property type="entry name" value="pAdhesive_15"/>
    <property type="match status" value="1"/>
</dbReference>
<dbReference type="RefSeq" id="WP_016249920.1">
    <property type="nucleotide sequence ID" value="NZ_CABEEP010000001.1"/>
</dbReference>
<proteinExistence type="predicted"/>
<feature type="compositionally biased region" description="Low complexity" evidence="5">
    <location>
        <begin position="504"/>
        <end position="515"/>
    </location>
</feature>
<evidence type="ECO:0000256" key="1">
    <source>
        <dbReference type="ARBA" id="ARBA00022512"/>
    </source>
</evidence>
<keyword evidence="2" id="KW-0964">Secreted</keyword>
<evidence type="ECO:0000313" key="10">
    <source>
        <dbReference type="Proteomes" id="UP000352698"/>
    </source>
</evidence>
<feature type="compositionally biased region" description="Polar residues" evidence="5">
    <location>
        <begin position="466"/>
        <end position="495"/>
    </location>
</feature>
<dbReference type="InterPro" id="IPR026588">
    <property type="entry name" value="Choice_anch_A"/>
</dbReference>
<evidence type="ECO:0000313" key="9">
    <source>
        <dbReference type="EMBL" id="VTQ60802.1"/>
    </source>
</evidence>
<keyword evidence="6" id="KW-0472">Membrane</keyword>
<dbReference type="AlphaFoldDB" id="A0A7Z9ASR6"/>
<feature type="compositionally biased region" description="Low complexity" evidence="5">
    <location>
        <begin position="332"/>
        <end position="456"/>
    </location>
</feature>
<reference evidence="9 10" key="1">
    <citation type="submission" date="2019-05" db="EMBL/GenBank/DDBJ databases">
        <authorList>
            <consortium name="Pathogen Informatics"/>
        </authorList>
    </citation>
    <scope>NUCLEOTIDE SEQUENCE [LARGE SCALE GENOMIC DNA]</scope>
    <source>
        <strain evidence="9 10">NCTC12204</strain>
    </source>
</reference>
<evidence type="ECO:0000259" key="8">
    <source>
        <dbReference type="PROSITE" id="PS50847"/>
    </source>
</evidence>
<organism evidence="9 10">
    <name type="scientific">Enterococcus hirae</name>
    <dbReference type="NCBI Taxonomy" id="1354"/>
    <lineage>
        <taxon>Bacteria</taxon>
        <taxon>Bacillati</taxon>
        <taxon>Bacillota</taxon>
        <taxon>Bacilli</taxon>
        <taxon>Lactobacillales</taxon>
        <taxon>Enterococcaceae</taxon>
        <taxon>Enterococcus</taxon>
    </lineage>
</organism>
<feature type="domain" description="Gram-positive cocci surface proteins LPxTG" evidence="8">
    <location>
        <begin position="531"/>
        <end position="565"/>
    </location>
</feature>
<dbReference type="EMBL" id="CABEEP010000001">
    <property type="protein sequence ID" value="VTQ60802.1"/>
    <property type="molecule type" value="Genomic_DNA"/>
</dbReference>
<keyword evidence="3 7" id="KW-0732">Signal</keyword>
<comment type="caution">
    <text evidence="9">The sequence shown here is derived from an EMBL/GenBank/DDBJ whole genome shotgun (WGS) entry which is preliminary data.</text>
</comment>
<dbReference type="InterPro" id="IPR019931">
    <property type="entry name" value="LPXTG_anchor"/>
</dbReference>
<evidence type="ECO:0000256" key="6">
    <source>
        <dbReference type="SAM" id="Phobius"/>
    </source>
</evidence>
<feature type="chain" id="PRO_5043938516" evidence="7">
    <location>
        <begin position="28"/>
        <end position="565"/>
    </location>
</feature>
<evidence type="ECO:0000256" key="4">
    <source>
        <dbReference type="ARBA" id="ARBA00023088"/>
    </source>
</evidence>
<gene>
    <name evidence="9" type="ORF">NCTC12204_00684</name>
</gene>
<dbReference type="Pfam" id="PF00746">
    <property type="entry name" value="Gram_pos_anchor"/>
    <property type="match status" value="1"/>
</dbReference>
<dbReference type="PROSITE" id="PS50847">
    <property type="entry name" value="GRAM_POS_ANCHORING"/>
    <property type="match status" value="1"/>
</dbReference>
<dbReference type="Proteomes" id="UP000352698">
    <property type="component" value="Unassembled WGS sequence"/>
</dbReference>
<dbReference type="NCBIfam" id="TIGR04215">
    <property type="entry name" value="choice_anch_A"/>
    <property type="match status" value="1"/>
</dbReference>
<keyword evidence="6" id="KW-0812">Transmembrane</keyword>
<feature type="signal peptide" evidence="7">
    <location>
        <begin position="1"/>
        <end position="27"/>
    </location>
</feature>
<dbReference type="NCBIfam" id="TIGR01167">
    <property type="entry name" value="LPXTG_anchor"/>
    <property type="match status" value="1"/>
</dbReference>
<feature type="transmembrane region" description="Helical" evidence="6">
    <location>
        <begin position="541"/>
        <end position="559"/>
    </location>
</feature>
<keyword evidence="6" id="KW-1133">Transmembrane helix</keyword>
<evidence type="ECO:0000256" key="5">
    <source>
        <dbReference type="SAM" id="MobiDB-lite"/>
    </source>
</evidence>
<protein>
    <submittedName>
        <fullName evidence="9">Cell wall surface adhesion protein</fullName>
    </submittedName>
</protein>
<accession>A0A7Z9ASR6</accession>
<evidence type="ECO:0000256" key="2">
    <source>
        <dbReference type="ARBA" id="ARBA00022525"/>
    </source>
</evidence>
<evidence type="ECO:0000256" key="3">
    <source>
        <dbReference type="ARBA" id="ARBA00022729"/>
    </source>
</evidence>
<name>A0A7Z9ASR6_ENTHR</name>
<keyword evidence="1" id="KW-0134">Cell wall</keyword>
<evidence type="ECO:0000256" key="7">
    <source>
        <dbReference type="SAM" id="SignalP"/>
    </source>
</evidence>